<dbReference type="PANTHER" id="PTHR43191:SF2">
    <property type="entry name" value="RRNA METHYLTRANSFERASE 3, MITOCHONDRIAL"/>
    <property type="match status" value="1"/>
</dbReference>
<dbReference type="RefSeq" id="XP_018105151.1">
    <property type="nucleotide sequence ID" value="XM_018249662.2"/>
</dbReference>
<evidence type="ECO:0000256" key="4">
    <source>
        <dbReference type="ARBA" id="ARBA00022679"/>
    </source>
</evidence>
<dbReference type="Gene3D" id="3.30.1330.30">
    <property type="match status" value="1"/>
</dbReference>
<dbReference type="InterPro" id="IPR053888">
    <property type="entry name" value="MRM3-like_sub_bind"/>
</dbReference>
<dbReference type="CDD" id="cd18106">
    <property type="entry name" value="SpoU-like_RNMTL1"/>
    <property type="match status" value="1"/>
</dbReference>
<keyword evidence="3 8" id="KW-0489">Methyltransferase</keyword>
<dbReference type="GO" id="GO:0032259">
    <property type="term" value="P:methylation"/>
    <property type="evidence" value="ECO:0007669"/>
    <property type="project" value="UniProtKB-KW"/>
</dbReference>
<evidence type="ECO:0000259" key="6">
    <source>
        <dbReference type="SMART" id="SM00967"/>
    </source>
</evidence>
<dbReference type="GO" id="GO:0006364">
    <property type="term" value="P:rRNA processing"/>
    <property type="evidence" value="ECO:0007669"/>
    <property type="project" value="UniProtKB-KW"/>
</dbReference>
<gene>
    <name evidence="8 9" type="primary">mrm3.S</name>
</gene>
<dbReference type="GO" id="GO:0003723">
    <property type="term" value="F:RNA binding"/>
    <property type="evidence" value="ECO:0007669"/>
    <property type="project" value="InterPro"/>
</dbReference>
<reference evidence="7" key="1">
    <citation type="submission" date="2024-06" db="UniProtKB">
        <authorList>
            <consortium name="RefSeq"/>
        </authorList>
    </citation>
    <scope>NUCLEOTIDE SEQUENCE [LARGE SCALE GENOMIC DNA]</scope>
    <source>
        <strain evidence="7">J_2021</strain>
    </source>
</reference>
<dbReference type="Pfam" id="PF22435">
    <property type="entry name" value="MRM3-like_sub_bind"/>
    <property type="match status" value="1"/>
</dbReference>
<dbReference type="InterPro" id="IPR029064">
    <property type="entry name" value="Ribosomal_eL30-like_sf"/>
</dbReference>
<comment type="similarity">
    <text evidence="1">Belongs to the class IV-like SAM-binding methyltransferase superfamily. RNA methyltransferase TrmH family.</text>
</comment>
<dbReference type="Bgee" id="108709636">
    <property type="expression patterns" value="Expressed in testis and 19 other cell types or tissues"/>
</dbReference>
<name>A0A1L8H8A8_XENLA</name>
<dbReference type="AGR" id="Xenbase:XB-GENE-17338279"/>
<evidence type="ECO:0000256" key="1">
    <source>
        <dbReference type="ARBA" id="ARBA00007228"/>
    </source>
</evidence>
<dbReference type="GeneID" id="108709636"/>
<dbReference type="Gene3D" id="3.40.1280.10">
    <property type="match status" value="1"/>
</dbReference>
<feature type="region of interest" description="Disordered" evidence="5">
    <location>
        <begin position="40"/>
        <end position="67"/>
    </location>
</feature>
<dbReference type="InterPro" id="IPR029026">
    <property type="entry name" value="tRNA_m1G_MTases_N"/>
</dbReference>
<evidence type="ECO:0000256" key="5">
    <source>
        <dbReference type="SAM" id="MobiDB-lite"/>
    </source>
</evidence>
<keyword evidence="4" id="KW-0808">Transferase</keyword>
<dbReference type="OMA" id="AHNLLII"/>
<evidence type="ECO:0000313" key="7">
    <source>
        <dbReference type="Proteomes" id="UP000186698"/>
    </source>
</evidence>
<dbReference type="GO" id="GO:0008173">
    <property type="term" value="F:RNA methyltransferase activity"/>
    <property type="evidence" value="ECO:0007669"/>
    <property type="project" value="InterPro"/>
</dbReference>
<protein>
    <submittedName>
        <fullName evidence="8">rRNA methyltransferase 3, mitochondrial isoform X1</fullName>
    </submittedName>
</protein>
<organism evidence="7 8">
    <name type="scientific">Xenopus laevis</name>
    <name type="common">African clawed frog</name>
    <dbReference type="NCBI Taxonomy" id="8355"/>
    <lineage>
        <taxon>Eukaryota</taxon>
        <taxon>Metazoa</taxon>
        <taxon>Chordata</taxon>
        <taxon>Craniata</taxon>
        <taxon>Vertebrata</taxon>
        <taxon>Euteleostomi</taxon>
        <taxon>Amphibia</taxon>
        <taxon>Batrachia</taxon>
        <taxon>Anura</taxon>
        <taxon>Pipoidea</taxon>
        <taxon>Pipidae</taxon>
        <taxon>Xenopodinae</taxon>
        <taxon>Xenopus</taxon>
        <taxon>Xenopus</taxon>
    </lineage>
</organism>
<evidence type="ECO:0000313" key="8">
    <source>
        <dbReference type="RefSeq" id="XP_018105151.1"/>
    </source>
</evidence>
<dbReference type="Proteomes" id="UP000186698">
    <property type="component" value="Chromosome 2S"/>
</dbReference>
<dbReference type="Pfam" id="PF00588">
    <property type="entry name" value="SpoU_methylase"/>
    <property type="match status" value="1"/>
</dbReference>
<dbReference type="SUPFAM" id="SSF55315">
    <property type="entry name" value="L30e-like"/>
    <property type="match status" value="1"/>
</dbReference>
<dbReference type="KEGG" id="xla:108709636"/>
<dbReference type="Xenbase" id="XB-GENE-17338279">
    <property type="gene designation" value="mrm3.S"/>
</dbReference>
<dbReference type="SMART" id="SM00967">
    <property type="entry name" value="SpoU_sub_bind"/>
    <property type="match status" value="1"/>
</dbReference>
<dbReference type="AlphaFoldDB" id="A0A1L8H8A8"/>
<dbReference type="PANTHER" id="PTHR43191">
    <property type="entry name" value="RRNA METHYLTRANSFERASE 3"/>
    <property type="match status" value="1"/>
</dbReference>
<dbReference type="InterPro" id="IPR013123">
    <property type="entry name" value="SpoU_subst-bd"/>
</dbReference>
<dbReference type="PaxDb" id="8355-A0A1L8H8A8"/>
<dbReference type="GO" id="GO:0005737">
    <property type="term" value="C:cytoplasm"/>
    <property type="evidence" value="ECO:0007669"/>
    <property type="project" value="UniProtKB-ARBA"/>
</dbReference>
<dbReference type="OrthoDB" id="270651at2759"/>
<dbReference type="InterPro" id="IPR029028">
    <property type="entry name" value="Alpha/beta_knot_MTases"/>
</dbReference>
<keyword evidence="7" id="KW-1185">Reference proteome</keyword>
<keyword evidence="2" id="KW-0698">rRNA processing</keyword>
<dbReference type="STRING" id="8355.A0A1L8H8A8"/>
<proteinExistence type="inferred from homology"/>
<dbReference type="SUPFAM" id="SSF75217">
    <property type="entry name" value="alpha/beta knot"/>
    <property type="match status" value="1"/>
</dbReference>
<feature type="domain" description="RNA 2-O ribose methyltransferase substrate binding" evidence="6">
    <location>
        <begin position="119"/>
        <end position="190"/>
    </location>
</feature>
<dbReference type="InterPro" id="IPR051259">
    <property type="entry name" value="rRNA_Methyltransferase"/>
</dbReference>
<evidence type="ECO:0000313" key="9">
    <source>
        <dbReference type="Xenbase" id="XB-GENE-17338279"/>
    </source>
</evidence>
<feature type="compositionally biased region" description="Basic and acidic residues" evidence="5">
    <location>
        <begin position="46"/>
        <end position="67"/>
    </location>
</feature>
<sequence>MATLCGGMLRGCILKPLGFSGSLQLKRNVRALRRTPVRVIQAAEKSPGRKEVESSRPKQPRQSEHRACTVQGVNPAAVEIETPAPEFRYERASPGDKRLSKVVTIAKSKKFRDRHGQVLLEGRRLLLDALESGAILQTLFFSRVDYLKEFPPDKLKKANLVKVNFENIKIWSDLVTPQGLMGIFAKPDHEKMSYPATQTKHTLPLSLICDNIRDPGNLGTILRCAAGAGCNKILLTKGCVDAWEPKVLRAGMGAHFRLPVITSLDWDIVPNYLSAGTKVFLADNFRPDTQQKTDVSEKASDYGWVSTDPRKIFIAEEGYESSSDEEDNREKLYIPGLEMQSYYERWAQGPCAIVIGGETHGLSIESLLLADKSNGKRLYISVVPGIDSLNSAMAASILLFEGKRQIENTMKKKS</sequence>
<accession>A0A1L8H8A8</accession>
<dbReference type="InterPro" id="IPR001537">
    <property type="entry name" value="SpoU_MeTrfase"/>
</dbReference>
<evidence type="ECO:0000256" key="2">
    <source>
        <dbReference type="ARBA" id="ARBA00022552"/>
    </source>
</evidence>
<reference evidence="8" key="2">
    <citation type="submission" date="2025-08" db="UniProtKB">
        <authorList>
            <consortium name="RefSeq"/>
        </authorList>
    </citation>
    <scope>IDENTIFICATION</scope>
    <source>
        <strain evidence="8">J_2021</strain>
        <tissue evidence="8">Erythrocytes</tissue>
    </source>
</reference>
<dbReference type="CTD" id="108709636"/>
<evidence type="ECO:0000256" key="3">
    <source>
        <dbReference type="ARBA" id="ARBA00022603"/>
    </source>
</evidence>